<keyword evidence="11" id="KW-1185">Reference proteome</keyword>
<keyword evidence="2" id="KW-0479">Metal-binding</keyword>
<accession>A0A8H6P3W3</accession>
<evidence type="ECO:0000256" key="2">
    <source>
        <dbReference type="ARBA" id="ARBA00022723"/>
    </source>
</evidence>
<reference evidence="9" key="1">
    <citation type="submission" date="2020-06" db="EMBL/GenBank/DDBJ databases">
        <title>Draft genome sequences of strains closely related to Aspergillus parafelis and Aspergillus hiratsukae.</title>
        <authorList>
            <person name="Dos Santos R.A.C."/>
            <person name="Rivero-Menendez O."/>
            <person name="Steenwyk J.L."/>
            <person name="Mead M.E."/>
            <person name="Goldman G.H."/>
            <person name="Alastruey-Izquierdo A."/>
            <person name="Rokas A."/>
        </authorList>
    </citation>
    <scope>NUCLEOTIDE SEQUENCE</scope>
    <source>
        <strain evidence="9">CNM-CM5793</strain>
        <strain evidence="10">CNM-CM6106</strain>
    </source>
</reference>
<evidence type="ECO:0000256" key="3">
    <source>
        <dbReference type="ARBA" id="ARBA00022833"/>
    </source>
</evidence>
<evidence type="ECO:0000313" key="11">
    <source>
        <dbReference type="Proteomes" id="UP000630445"/>
    </source>
</evidence>
<evidence type="ECO:0000313" key="10">
    <source>
        <dbReference type="EMBL" id="KAF7163199.1"/>
    </source>
</evidence>
<evidence type="ECO:0000256" key="8">
    <source>
        <dbReference type="SAM" id="MobiDB-lite"/>
    </source>
</evidence>
<keyword evidence="5" id="KW-0238">DNA-binding</keyword>
<keyword evidence="4" id="KW-0805">Transcription regulation</keyword>
<keyword evidence="6" id="KW-0804">Transcription</keyword>
<dbReference type="Proteomes" id="UP000630445">
    <property type="component" value="Unassembled WGS sequence"/>
</dbReference>
<dbReference type="EMBL" id="JACBAD010002095">
    <property type="protein sequence ID" value="KAF7117083.1"/>
    <property type="molecule type" value="Genomic_DNA"/>
</dbReference>
<organism evidence="9 11">
    <name type="scientific">Aspergillus hiratsukae</name>
    <dbReference type="NCBI Taxonomy" id="1194566"/>
    <lineage>
        <taxon>Eukaryota</taxon>
        <taxon>Fungi</taxon>
        <taxon>Dikarya</taxon>
        <taxon>Ascomycota</taxon>
        <taxon>Pezizomycotina</taxon>
        <taxon>Eurotiomycetes</taxon>
        <taxon>Eurotiomycetidae</taxon>
        <taxon>Eurotiales</taxon>
        <taxon>Aspergillaceae</taxon>
        <taxon>Aspergillus</taxon>
        <taxon>Aspergillus subgen. Fumigati</taxon>
    </lineage>
</organism>
<sequence length="553" mass="62665">MQGVQTDSIDTSREADSLPSEYLQQTVTTCIVGTSTIKGALSASDEILAHQSTIHITSPQTAIAQLTDSQPPPSRLEGPLISRLAYGAYPDQTETQGFSQPDIGALPALGSLVGCPGWLEEVYADLYFSITHWVWPFLDQNSWKAWQHEWSLDKSRNQWRGFFVHMVYAVGALSCNNFHFNEGHVERAAELNTLALSYYPYVMEHPSTILQIQASVLMILYALHCPSAEKISTTVSSIIPFCTATIAEIQRHTSVDHSSNDMGVSTCTGEFFNESLFITCYMLNEIIVSGWDRPVSAAYKAIDDDMLTISNGVPSSSTAGTALSHLFRLRKIQANIRRYLEDESQQPESGQEPRDDLLKKALDAWRKDIPRYGLEGGPCTYLHPLWMANLYDYSVIILMQEKRDRLKCKGIEDVLCAIVEVCLNFRQLQEDGQVMCYTWSALVFQFRAGIMLLYLFWVTSREDRFIRQALEALEACHKTITNFADRWKDAVSYKTALDFLIERANWIPKEFVQRHGIGCSMQEMEKCLVQLRKQYLHRAVLGMIEDMICTDSF</sequence>
<evidence type="ECO:0000256" key="6">
    <source>
        <dbReference type="ARBA" id="ARBA00023163"/>
    </source>
</evidence>
<dbReference type="GO" id="GO:0043565">
    <property type="term" value="F:sequence-specific DNA binding"/>
    <property type="evidence" value="ECO:0007669"/>
    <property type="project" value="TreeGrafter"/>
</dbReference>
<comment type="caution">
    <text evidence="9">The sequence shown here is derived from an EMBL/GenBank/DDBJ whole genome shotgun (WGS) entry which is preliminary data.</text>
</comment>
<proteinExistence type="predicted"/>
<dbReference type="PANTHER" id="PTHR47782">
    <property type="entry name" value="ZN(II)2CYS6 TRANSCRIPTION FACTOR (EUROFUNG)-RELATED"/>
    <property type="match status" value="1"/>
</dbReference>
<dbReference type="CDD" id="cd12148">
    <property type="entry name" value="fungal_TF_MHR"/>
    <property type="match status" value="1"/>
</dbReference>
<dbReference type="OrthoDB" id="27934at2759"/>
<protein>
    <recommendedName>
        <fullName evidence="12">Transcription factor domain-containing protein</fullName>
    </recommendedName>
</protein>
<feature type="region of interest" description="Disordered" evidence="8">
    <location>
        <begin position="1"/>
        <end position="20"/>
    </location>
</feature>
<dbReference type="GO" id="GO:0046872">
    <property type="term" value="F:metal ion binding"/>
    <property type="evidence" value="ECO:0007669"/>
    <property type="project" value="UniProtKB-KW"/>
</dbReference>
<evidence type="ECO:0008006" key="12">
    <source>
        <dbReference type="Google" id="ProtNLM"/>
    </source>
</evidence>
<dbReference type="Proteomes" id="UP000662466">
    <property type="component" value="Unassembled WGS sequence"/>
</dbReference>
<evidence type="ECO:0000256" key="4">
    <source>
        <dbReference type="ARBA" id="ARBA00023015"/>
    </source>
</evidence>
<gene>
    <name evidence="9" type="ORF">CNMCM5793_005767</name>
    <name evidence="10" type="ORF">CNMCM6106_000186</name>
</gene>
<dbReference type="PANTHER" id="PTHR47782:SF12">
    <property type="entry name" value="ZN(II)2CYS6 TRANSCRIPTION FACTOR (EUROFUNG)"/>
    <property type="match status" value="1"/>
</dbReference>
<comment type="subcellular location">
    <subcellularLocation>
        <location evidence="1">Nucleus</location>
    </subcellularLocation>
</comment>
<dbReference type="AlphaFoldDB" id="A0A8H6P3W3"/>
<evidence type="ECO:0000256" key="7">
    <source>
        <dbReference type="ARBA" id="ARBA00023242"/>
    </source>
</evidence>
<name>A0A8H6P3W3_9EURO</name>
<dbReference type="InterPro" id="IPR052202">
    <property type="entry name" value="Yeast_MetPath_Reg"/>
</dbReference>
<dbReference type="GO" id="GO:0005634">
    <property type="term" value="C:nucleus"/>
    <property type="evidence" value="ECO:0007669"/>
    <property type="project" value="UniProtKB-SubCell"/>
</dbReference>
<keyword evidence="7" id="KW-0539">Nucleus</keyword>
<keyword evidence="3" id="KW-0862">Zinc</keyword>
<evidence type="ECO:0000256" key="5">
    <source>
        <dbReference type="ARBA" id="ARBA00023125"/>
    </source>
</evidence>
<dbReference type="GO" id="GO:0000981">
    <property type="term" value="F:DNA-binding transcription factor activity, RNA polymerase II-specific"/>
    <property type="evidence" value="ECO:0007669"/>
    <property type="project" value="TreeGrafter"/>
</dbReference>
<evidence type="ECO:0000313" key="9">
    <source>
        <dbReference type="EMBL" id="KAF7117083.1"/>
    </source>
</evidence>
<dbReference type="EMBL" id="JACBAF010002215">
    <property type="protein sequence ID" value="KAF7163199.1"/>
    <property type="molecule type" value="Genomic_DNA"/>
</dbReference>
<dbReference type="GO" id="GO:0045944">
    <property type="term" value="P:positive regulation of transcription by RNA polymerase II"/>
    <property type="evidence" value="ECO:0007669"/>
    <property type="project" value="TreeGrafter"/>
</dbReference>
<evidence type="ECO:0000256" key="1">
    <source>
        <dbReference type="ARBA" id="ARBA00004123"/>
    </source>
</evidence>